<comment type="caution">
    <text evidence="1">The sequence shown here is derived from an EMBL/GenBank/DDBJ whole genome shotgun (WGS) entry which is preliminary data.</text>
</comment>
<dbReference type="AlphaFoldDB" id="A0A8H5GCA7"/>
<name>A0A8H5GCA7_9AGAR</name>
<gene>
    <name evidence="1" type="ORF">D9756_002696</name>
</gene>
<accession>A0A8H5GCA7</accession>
<dbReference type="Proteomes" id="UP000559027">
    <property type="component" value="Unassembled WGS sequence"/>
</dbReference>
<protein>
    <submittedName>
        <fullName evidence="1">Uncharacterized protein</fullName>
    </submittedName>
</protein>
<reference evidence="1 2" key="1">
    <citation type="journal article" date="2020" name="ISME J.">
        <title>Uncovering the hidden diversity of litter-decomposition mechanisms in mushroom-forming fungi.</title>
        <authorList>
            <person name="Floudas D."/>
            <person name="Bentzer J."/>
            <person name="Ahren D."/>
            <person name="Johansson T."/>
            <person name="Persson P."/>
            <person name="Tunlid A."/>
        </authorList>
    </citation>
    <scope>NUCLEOTIDE SEQUENCE [LARGE SCALE GENOMIC DNA]</scope>
    <source>
        <strain evidence="1 2">CBS 146.42</strain>
    </source>
</reference>
<proteinExistence type="predicted"/>
<organism evidence="1 2">
    <name type="scientific">Leucocoprinus leucothites</name>
    <dbReference type="NCBI Taxonomy" id="201217"/>
    <lineage>
        <taxon>Eukaryota</taxon>
        <taxon>Fungi</taxon>
        <taxon>Dikarya</taxon>
        <taxon>Basidiomycota</taxon>
        <taxon>Agaricomycotina</taxon>
        <taxon>Agaricomycetes</taxon>
        <taxon>Agaricomycetidae</taxon>
        <taxon>Agaricales</taxon>
        <taxon>Agaricineae</taxon>
        <taxon>Agaricaceae</taxon>
        <taxon>Leucocoprinus</taxon>
    </lineage>
</organism>
<dbReference type="EMBL" id="JAACJO010000002">
    <property type="protein sequence ID" value="KAF5362201.1"/>
    <property type="molecule type" value="Genomic_DNA"/>
</dbReference>
<keyword evidence="2" id="KW-1185">Reference proteome</keyword>
<sequence length="250" mass="28471">MEFELSQEPPRVESEPPASLSRTIVVKQLKKLKWILSSHPWSTAFLRYVRFTQLHSLQWSGYLIVERDKEPLISFFSKLPSTLQNLEFFDFREFYSRRMLKLILTNIPPISLLSFADCPYLPVLTGAMTIIGRLINAFPGSDTIHDQTAGNMEGPRVLASLDTIKVSGGYVDKMCSSAMIEMLEALHEMNRSQTPFKLIFSGILGENLFVAESRRRIKVLVDSGFDLEVWWDSERMDWSLANGAAEVADT</sequence>
<evidence type="ECO:0000313" key="2">
    <source>
        <dbReference type="Proteomes" id="UP000559027"/>
    </source>
</evidence>
<evidence type="ECO:0000313" key="1">
    <source>
        <dbReference type="EMBL" id="KAF5362201.1"/>
    </source>
</evidence>
<dbReference type="OrthoDB" id="10627587at2759"/>